<reference evidence="1" key="1">
    <citation type="journal article" date="2021" name="bioRxiv">
        <title>Whole Genome Assembly and Annotation of Northern Wild Rice, Zizania palustris L., Supports a Whole Genome Duplication in the Zizania Genus.</title>
        <authorList>
            <person name="Haas M."/>
            <person name="Kono T."/>
            <person name="Macchietto M."/>
            <person name="Millas R."/>
            <person name="McGilp L."/>
            <person name="Shao M."/>
            <person name="Duquette J."/>
            <person name="Hirsch C.N."/>
            <person name="Kimball J."/>
        </authorList>
    </citation>
    <scope>NUCLEOTIDE SEQUENCE</scope>
    <source>
        <tissue evidence="1">Fresh leaf tissue</tissue>
    </source>
</reference>
<dbReference type="AlphaFoldDB" id="A0A8J5VN94"/>
<reference evidence="1" key="2">
    <citation type="submission" date="2021-02" db="EMBL/GenBank/DDBJ databases">
        <authorList>
            <person name="Kimball J.A."/>
            <person name="Haas M.W."/>
            <person name="Macchietto M."/>
            <person name="Kono T."/>
            <person name="Duquette J."/>
            <person name="Shao M."/>
        </authorList>
    </citation>
    <scope>NUCLEOTIDE SEQUENCE</scope>
    <source>
        <tissue evidence="1">Fresh leaf tissue</tissue>
    </source>
</reference>
<gene>
    <name evidence="1" type="ORF">GUJ93_ZPchr0009g1139</name>
</gene>
<evidence type="ECO:0000313" key="2">
    <source>
        <dbReference type="Proteomes" id="UP000729402"/>
    </source>
</evidence>
<keyword evidence="2" id="KW-1185">Reference proteome</keyword>
<comment type="caution">
    <text evidence="1">The sequence shown here is derived from an EMBL/GenBank/DDBJ whole genome shotgun (WGS) entry which is preliminary data.</text>
</comment>
<proteinExistence type="predicted"/>
<organism evidence="1 2">
    <name type="scientific">Zizania palustris</name>
    <name type="common">Northern wild rice</name>
    <dbReference type="NCBI Taxonomy" id="103762"/>
    <lineage>
        <taxon>Eukaryota</taxon>
        <taxon>Viridiplantae</taxon>
        <taxon>Streptophyta</taxon>
        <taxon>Embryophyta</taxon>
        <taxon>Tracheophyta</taxon>
        <taxon>Spermatophyta</taxon>
        <taxon>Magnoliopsida</taxon>
        <taxon>Liliopsida</taxon>
        <taxon>Poales</taxon>
        <taxon>Poaceae</taxon>
        <taxon>BOP clade</taxon>
        <taxon>Oryzoideae</taxon>
        <taxon>Oryzeae</taxon>
        <taxon>Zizaniinae</taxon>
        <taxon>Zizania</taxon>
    </lineage>
</organism>
<dbReference type="EMBL" id="JAAALK010000289">
    <property type="protein sequence ID" value="KAG8051064.1"/>
    <property type="molecule type" value="Genomic_DNA"/>
</dbReference>
<evidence type="ECO:0000313" key="1">
    <source>
        <dbReference type="EMBL" id="KAG8051064.1"/>
    </source>
</evidence>
<name>A0A8J5VN94_ZIZPA</name>
<sequence length="100" mass="11258">MYRRRSSLTRLRHLCPLLLQRVTPPAPPCFGIAPGHRRLCAKSSLNSPPILLRTLSHEAIHRSPEMRSDAAVEEEKVAPPFRLAEMGIRLCVVSLYFASL</sequence>
<accession>A0A8J5VN94</accession>
<dbReference type="Proteomes" id="UP000729402">
    <property type="component" value="Unassembled WGS sequence"/>
</dbReference>
<protein>
    <submittedName>
        <fullName evidence="1">Uncharacterized protein</fullName>
    </submittedName>
</protein>